<dbReference type="STRING" id="312017.Q24CJ2"/>
<dbReference type="EMBL" id="GG662368">
    <property type="protein sequence ID" value="EAS05468.2"/>
    <property type="molecule type" value="Genomic_DNA"/>
</dbReference>
<keyword evidence="4" id="KW-1185">Reference proteome</keyword>
<dbReference type="Proteomes" id="UP000009168">
    <property type="component" value="Unassembled WGS sequence"/>
</dbReference>
<feature type="region of interest" description="Disordered" evidence="2">
    <location>
        <begin position="702"/>
        <end position="724"/>
    </location>
</feature>
<feature type="coiled-coil region" evidence="1">
    <location>
        <begin position="379"/>
        <end position="445"/>
    </location>
</feature>
<feature type="region of interest" description="Disordered" evidence="2">
    <location>
        <begin position="1130"/>
        <end position="1149"/>
    </location>
</feature>
<feature type="region of interest" description="Disordered" evidence="2">
    <location>
        <begin position="811"/>
        <end position="876"/>
    </location>
</feature>
<dbReference type="InParanoid" id="Q24CJ2"/>
<accession>Q24CJ2</accession>
<organism evidence="3 4">
    <name type="scientific">Tetrahymena thermophila (strain SB210)</name>
    <dbReference type="NCBI Taxonomy" id="312017"/>
    <lineage>
        <taxon>Eukaryota</taxon>
        <taxon>Sar</taxon>
        <taxon>Alveolata</taxon>
        <taxon>Ciliophora</taxon>
        <taxon>Intramacronucleata</taxon>
        <taxon>Oligohymenophorea</taxon>
        <taxon>Hymenostomatida</taxon>
        <taxon>Tetrahymenina</taxon>
        <taxon>Tetrahymenidae</taxon>
        <taxon>Tetrahymena</taxon>
    </lineage>
</organism>
<reference evidence="4" key="1">
    <citation type="journal article" date="2006" name="PLoS Biol.">
        <title>Macronuclear genome sequence of the ciliate Tetrahymena thermophila, a model eukaryote.</title>
        <authorList>
            <person name="Eisen J.A."/>
            <person name="Coyne R.S."/>
            <person name="Wu M."/>
            <person name="Wu D."/>
            <person name="Thiagarajan M."/>
            <person name="Wortman J.R."/>
            <person name="Badger J.H."/>
            <person name="Ren Q."/>
            <person name="Amedeo P."/>
            <person name="Jones K.M."/>
            <person name="Tallon L.J."/>
            <person name="Delcher A.L."/>
            <person name="Salzberg S.L."/>
            <person name="Silva J.C."/>
            <person name="Haas B.J."/>
            <person name="Majoros W.H."/>
            <person name="Farzad M."/>
            <person name="Carlton J.M."/>
            <person name="Smith R.K. Jr."/>
            <person name="Garg J."/>
            <person name="Pearlman R.E."/>
            <person name="Karrer K.M."/>
            <person name="Sun L."/>
            <person name="Manning G."/>
            <person name="Elde N.C."/>
            <person name="Turkewitz A.P."/>
            <person name="Asai D.J."/>
            <person name="Wilkes D.E."/>
            <person name="Wang Y."/>
            <person name="Cai H."/>
            <person name="Collins K."/>
            <person name="Stewart B.A."/>
            <person name="Lee S.R."/>
            <person name="Wilamowska K."/>
            <person name="Weinberg Z."/>
            <person name="Ruzzo W.L."/>
            <person name="Wloga D."/>
            <person name="Gaertig J."/>
            <person name="Frankel J."/>
            <person name="Tsao C.-C."/>
            <person name="Gorovsky M.A."/>
            <person name="Keeling P.J."/>
            <person name="Waller R.F."/>
            <person name="Patron N.J."/>
            <person name="Cherry J.M."/>
            <person name="Stover N.A."/>
            <person name="Krieger C.J."/>
            <person name="del Toro C."/>
            <person name="Ryder H.F."/>
            <person name="Williamson S.C."/>
            <person name="Barbeau R.A."/>
            <person name="Hamilton E.P."/>
            <person name="Orias E."/>
        </authorList>
    </citation>
    <scope>NUCLEOTIDE SEQUENCE [LARGE SCALE GENOMIC DNA]</scope>
    <source>
        <strain evidence="4">SB210</strain>
    </source>
</reference>
<dbReference type="eggNOG" id="ENOG502SXXP">
    <property type="taxonomic scope" value="Eukaryota"/>
</dbReference>
<proteinExistence type="predicted"/>
<feature type="coiled-coil region" evidence="1">
    <location>
        <begin position="1254"/>
        <end position="1281"/>
    </location>
</feature>
<protein>
    <submittedName>
        <fullName evidence="3">Uncharacterized protein</fullName>
    </submittedName>
</protein>
<feature type="compositionally biased region" description="Low complexity" evidence="2">
    <location>
        <begin position="1137"/>
        <end position="1149"/>
    </location>
</feature>
<name>Q24CJ2_TETTS</name>
<evidence type="ECO:0000313" key="4">
    <source>
        <dbReference type="Proteomes" id="UP000009168"/>
    </source>
</evidence>
<dbReference type="KEGG" id="tet:TTHERM_00929500"/>
<feature type="compositionally biased region" description="Polar residues" evidence="2">
    <location>
        <begin position="702"/>
        <end position="714"/>
    </location>
</feature>
<feature type="region of interest" description="Disordered" evidence="2">
    <location>
        <begin position="1453"/>
        <end position="1478"/>
    </location>
</feature>
<gene>
    <name evidence="3" type="ORF">TTHERM_00929500</name>
</gene>
<evidence type="ECO:0000256" key="1">
    <source>
        <dbReference type="SAM" id="Coils"/>
    </source>
</evidence>
<feature type="compositionally biased region" description="Polar residues" evidence="2">
    <location>
        <begin position="828"/>
        <end position="863"/>
    </location>
</feature>
<evidence type="ECO:0000256" key="2">
    <source>
        <dbReference type="SAM" id="MobiDB-lite"/>
    </source>
</evidence>
<evidence type="ECO:0000313" key="3">
    <source>
        <dbReference type="EMBL" id="EAS05468.2"/>
    </source>
</evidence>
<keyword evidence="1" id="KW-0175">Coiled coil</keyword>
<sequence>MQDNFQMPQGFNTDFLYSSQQNQIKAQSIFSSFGQNQNTQNEKLNCQDQLNKHYTLSTAIAQSDQDSCSNKLLQKGDSDLLSLIMKENVVKSSSMFPPISQNNQNDKLIQKLGMLEIQNKEQEERIQNLQKLNDQLMSAITDLNGNDQSKQKYQREKELLQKQHDKEISDYMFQIKDLKNKLELQKSQMNEKAAEYEKDKMLLEKQLQEEEKSYQQKLQQYKEEKDSINAMLKDYEQMRQKNQEVVQANLENKIRVLEEVIEKQKQEAEERTGQLANDTEKNIQKMKQIHENEKNILMNKISSLQQEKKLIEQQSEYNFKLFNDLRNKSENQQDGLYNELDKTRKLICGLEQKIIEKDSIIQIQQQKIDGNETVLKLREKNYEESLKAFKNQNDQLMEQIKKQQHELKLMQFQIQEKSFELTDKSKQLKKQIWNEKKKAEQMEEVANRIKDDYTKKNSFVIQELLMKEEKIKKLNNQIHKQSAIQNQIAQLNYNSLSNNNNNNTSYSFINNTNLSNLIQNPNLSLIQQNMSCVNRPSQRQQDRNQVLSLSNNVNLNMIMNQENFNSSDNLNVINNHSLSKSPKIQVNKASIMSQCQDSYSVPTSNRNFNNVQSSKNNQIAAISSDNLSQSNQNFNATRIQHLRSISNYQSETINKNNSQISHDKSNIENFNSCQVVNNLLSINSPSNTTTLPQITNDFMSPQSQKLDLSRSEPQTMRGVVPTMSQNQIQTIDQGKKEEAQKNKRSLSQAVTPLTTGALNKSFQKVINQQNQQKSNQQRNQQNKSGSQSPLAIQQKEIIGNNLTLITYDASQQKNSNNKKSNNKDDIHNTSINTPISNKRGAVNNNQNRSVSPIHNQSVNSCYSQKDVEKTKNASNRRNISVDQSKSINKVVGVTLNNNRDFNQNHLKNLSVSATPMSSVNLNILMNQQNENIENMNVRSNQMTFIPENNSQKQQIFNLTPNKQNNSINQNYSKFMQNNQNLNQDNSFSKDRPNLVINLQQHNLNTNANTQQNDNCFNNQYQNYEQNQQINQIQSNFIQNNLNMGFNQNNSFSKENNVSRPNLIINLQQNQNDINNQINCKQQFENCFNNQNYQLQQYSQQQQNSIQMQQKRDITFGTPITENFYSEMSQKFQKTQDDNQQFSQQQQSKFQNDQQISKIRKILNQFNFIQQAQLNKSSIAQAACNQKENQAINQQQLSSNQPQQQFKTNQKEIEAIFFQQMKEALQTYPEMIEQSNGILRTSMESKDMKLALNGLKEIIQKININEKEKKELQIEITSLQSKCSLEKASLQNIPTNTVYNYDTQNNIQNSSIGDSKVNQIIMENLQIKTSENSFCGVNISEKENAKATPVSLELNNKFKPITSMIHNGNPQSVNNLSINLSGLKSAQFQQIKEEKNNKQSRALQQKSDYLNDYNSNIENQPYKNNLQVQQNSKTQTNINNKSSNISYNQFNSARTSNKVSDDQNQNPSNTIKTQNKHSASISITIQANNCMNDQSPQMQRMNSGLSQTIRQVANVNNNLLNLSNNKINKTKTTSKI</sequence>
<dbReference type="RefSeq" id="XP_001025713.2">
    <property type="nucleotide sequence ID" value="XM_001025713.2"/>
</dbReference>
<dbReference type="GeneID" id="7824340"/>
<dbReference type="HOGENOM" id="CLU_249371_0_0_1"/>
<feature type="coiled-coil region" evidence="1">
    <location>
        <begin position="105"/>
        <end position="314"/>
    </location>
</feature>
<feature type="compositionally biased region" description="Low complexity" evidence="2">
    <location>
        <begin position="767"/>
        <end position="788"/>
    </location>
</feature>
<dbReference type="OrthoDB" id="293759at2759"/>
<feature type="region of interest" description="Disordered" evidence="2">
    <location>
        <begin position="767"/>
        <end position="789"/>
    </location>
</feature>